<evidence type="ECO:0000256" key="1">
    <source>
        <dbReference type="SAM" id="MobiDB-lite"/>
    </source>
</evidence>
<evidence type="ECO:0008006" key="5">
    <source>
        <dbReference type="Google" id="ProtNLM"/>
    </source>
</evidence>
<name>A0AA36D718_9BILA</name>
<evidence type="ECO:0000313" key="3">
    <source>
        <dbReference type="EMBL" id="CAJ0582045.1"/>
    </source>
</evidence>
<feature type="signal peptide" evidence="2">
    <location>
        <begin position="1"/>
        <end position="19"/>
    </location>
</feature>
<gene>
    <name evidence="3" type="ORF">MSPICULIGERA_LOCUS20188</name>
</gene>
<evidence type="ECO:0000313" key="4">
    <source>
        <dbReference type="Proteomes" id="UP001177023"/>
    </source>
</evidence>
<proteinExistence type="predicted"/>
<comment type="caution">
    <text evidence="3">The sequence shown here is derived from an EMBL/GenBank/DDBJ whole genome shotgun (WGS) entry which is preliminary data.</text>
</comment>
<feature type="compositionally biased region" description="Acidic residues" evidence="1">
    <location>
        <begin position="206"/>
        <end position="218"/>
    </location>
</feature>
<keyword evidence="4" id="KW-1185">Reference proteome</keyword>
<feature type="chain" id="PRO_5041421516" description="Extracellular membrane protein CFEM domain-containing protein" evidence="2">
    <location>
        <begin position="20"/>
        <end position="243"/>
    </location>
</feature>
<feature type="compositionally biased region" description="Low complexity" evidence="1">
    <location>
        <begin position="140"/>
        <end position="159"/>
    </location>
</feature>
<dbReference type="AlphaFoldDB" id="A0AA36D718"/>
<feature type="non-terminal residue" evidence="3">
    <location>
        <position position="243"/>
    </location>
</feature>
<protein>
    <recommendedName>
        <fullName evidence="5">Extracellular membrane protein CFEM domain-containing protein</fullName>
    </recommendedName>
</protein>
<accession>A0AA36D718</accession>
<keyword evidence="2" id="KW-0732">Signal</keyword>
<dbReference type="Proteomes" id="UP001177023">
    <property type="component" value="Unassembled WGS sequence"/>
</dbReference>
<dbReference type="EMBL" id="CATQJA010002664">
    <property type="protein sequence ID" value="CAJ0582045.1"/>
    <property type="molecule type" value="Genomic_DNA"/>
</dbReference>
<organism evidence="3 4">
    <name type="scientific">Mesorhabditis spiculigera</name>
    <dbReference type="NCBI Taxonomy" id="96644"/>
    <lineage>
        <taxon>Eukaryota</taxon>
        <taxon>Metazoa</taxon>
        <taxon>Ecdysozoa</taxon>
        <taxon>Nematoda</taxon>
        <taxon>Chromadorea</taxon>
        <taxon>Rhabditida</taxon>
        <taxon>Rhabditina</taxon>
        <taxon>Rhabditomorpha</taxon>
        <taxon>Rhabditoidea</taxon>
        <taxon>Rhabditidae</taxon>
        <taxon>Mesorhabditinae</taxon>
        <taxon>Mesorhabditis</taxon>
    </lineage>
</organism>
<sequence length="243" mass="25814">MLAVRSLPLIAAGLLLVAASPAINKRDAEDEQPEQPEAINPDRDLTEHCHKISEYSGEHYCEVFSECCCPDRQYSAEICMKKEDFCEFDNATMTVTDKKCVLTACYYPTTLAEVVQEEIVHDVVTEITSSASTEAIVALSQTTEPSETSTTISTASSTEQVALDAETTLKPDEETTAGPADGETPSGEIPPEGPEAQARPAGNGTEIEEEEGSGDGDGDGSGTNGYTIALVSSLLFAAFTANF</sequence>
<evidence type="ECO:0000256" key="2">
    <source>
        <dbReference type="SAM" id="SignalP"/>
    </source>
</evidence>
<reference evidence="3" key="1">
    <citation type="submission" date="2023-06" db="EMBL/GenBank/DDBJ databases">
        <authorList>
            <person name="Delattre M."/>
        </authorList>
    </citation>
    <scope>NUCLEOTIDE SEQUENCE</scope>
    <source>
        <strain evidence="3">AF72</strain>
    </source>
</reference>
<feature type="region of interest" description="Disordered" evidence="1">
    <location>
        <begin position="140"/>
        <end position="222"/>
    </location>
</feature>